<evidence type="ECO:0000259" key="10">
    <source>
        <dbReference type="PROSITE" id="PS50067"/>
    </source>
</evidence>
<dbReference type="InterPro" id="IPR044986">
    <property type="entry name" value="KIF15/KIN-12"/>
</dbReference>
<sequence length="2126" mass="243895">MSSFRVLGRNSDRNTEPEGNENEFENPINLIPFPPSRTPLNTISDPSQNPAEFQDTESDSRVKFEGSRLRRLSDRKIEAWNYGTPRIGVRGKPHSEPNSAQSTPARSGPKVFSGVPTGTCSVIKPPRDIGTRGGGSSSKVSRRISVAPSEPSMDVPHFELVEDSSFWMDHNVQVLIRIRPISTAEKVLQGKFRCLRQDSAHTLTWLGNPETRFTFDHVACETISQEKLFMVAGLPMVENCMSGYNSCMFAYGQTGSGKTYTMMGEIHEMDGNLNKDCGMTPRIFEYLFTRIRAEEENRRDENLKYSCKCSFLEIYNEQITDLLEPSSTNLQLREDARKGVYVENLKEYEVTTVKDVVELLLQGAVNRKMAATHMNSESSRSHSVFTCVIESRWDMDSTTHLRFGRLNLVDLAGSERQKSSGAEGDRLKEAANINKSLSTLGLVIMTLVDVAHGKQRHVPYRDSRLTFLLQDSLGGNSKTTIIANISPSTCSANETLSTLKFAQRAKLIQNNAKVNEGASGDVMALQRQIQQLKDQLTYVLKHQKPSRSLSLCLPNLGQSQLGDFNETNFSSLNGRIPDCLNSTSTPKKKMKCIDTTLTGALRREKMAETAARGLEAEIEHMNRLVHQQEEDAQRTKMILRFREEKIKRLELLTDGLVSADEYLMEENSALYEEIQLLQARIDRNPELTRFALENIRLLEQLRMYEDFYEQGERETLLTEVSELRDQVYRFLNYATMQVQDKDSTKELEDCRRNLEACLQINESLTREVDELQRELNKYLNPSEAAFDSVTESLSRDAETIKQADKHSSVEIISVRTDLDDEIASYIRAEDEVLKIKNDQKMGDTLVVQLSETEKELMEARFLIEAMESEQVHLIEELDILRKENLQYVELFRNEDFGQIQSMLQHENQCEPSEWYKKTEDSGQPDALLIMEDKLTGSVLQSKLDRMNKDLEEARILIRQYQEDHASQLFHQDEVEQVRQQVEVEMAKTILHLQDNLTTLQQELQERLCVMTEENMKLRNTIMSREAEMKSLAEEWEKATIELTTFILDGSRSLEDASNQIGIIAGSFPERKYWISEHVERAAKAFIEKETTIKKLRKSLEDAQKIGLDMELKLSSLKGATLAITDVQQLENDEKDKETLQLRSQLSEKISMIQKLESKLKTKEDQIIEAEKRADAAFVVVKRLSSFPKDAQAKLAEKEIPEFKLAISVEQDKYRISEIKAEENAQAVEAIEESEEGCSNTGKMLHFKLDSARLVAEEKINTASDFLVKLEEAQATMKEADVMLNTLLKANDNAKHMTDRWKQAGKELKIERDSLIEEVQQLTTTICLQQGEYESLQGQFRSSLVEIANSVSSLETFVLQMQRDVEERFKVIYSDISSLGQDLLNCICNSRSSLEDIWSEIMEKGFALFVLYQCHMRGSSEKIWTINSEPFFLPQREKECDSILKGANGIEEADQIEQLHYKLSNPGDILDIRYSLGKVAEYKEEELGLTLDNLISENESLKKELARKDILLKGLLFDLSLLQESTSNSKDIKDETEKMVATLTAIRDELTAKTTQLDDILVEHRKLEAQLADSEAALSLANSKLEQAEEIHDVLSNQNGELRVLVNDLFAKKDDAEEQLEEKKEVIKSLEEEILRMAFSVEEKILSSIEDIEDELRTVTNERDHLREEVISLNDKLEMANALADENEARAVEARQVSEASKIYAEQKEEEAKILERSVEELEYTINVLEKKVYEMGEEVERDQFMRDDLKLELQDPIQQNMNPEYFDIERQREDQTSRHLDDRILELHESKNRIKVLEKERAELAKEIKECRNYISELVLHADAQASLFHQKYNMLEAMVREVKKDASTSTSVAIPSEKTEKSSMRPRGSSSPFRCIQGLVQQMNVEKDQELSMARLRIEELEALASRQQKEVCMLNARLAAAESMTHDVIRDLLAVKLDIINYANLIDQHEVQKLVEEAQEQTEESIAKEQEILKLRKQINDLMEERQSYIKEINQREADILAAQLKVEQLRERDHMLTAQNEMLKMDKTNLKRTVTEMVKKQFVPQNIQQRVQQTTKMKENSFSRVGNEELSKRLMHSEKLLSNVNNELAWYRKSDSRDPYNQNDEQRLRNKRQASAYIEGNAV</sequence>
<dbReference type="PROSITE" id="PS50067">
    <property type="entry name" value="KINESIN_MOTOR_2"/>
    <property type="match status" value="1"/>
</dbReference>
<feature type="coiled-coil region" evidence="8">
    <location>
        <begin position="1556"/>
        <end position="1731"/>
    </location>
</feature>
<feature type="coiled-coil region" evidence="8">
    <location>
        <begin position="1953"/>
        <end position="2015"/>
    </location>
</feature>
<feature type="compositionally biased region" description="Basic and acidic residues" evidence="9">
    <location>
        <begin position="58"/>
        <end position="68"/>
    </location>
</feature>
<feature type="compositionally biased region" description="Basic and acidic residues" evidence="9">
    <location>
        <begin position="2098"/>
        <end position="2111"/>
    </location>
</feature>
<dbReference type="GO" id="GO:0007018">
    <property type="term" value="P:microtubule-based movement"/>
    <property type="evidence" value="ECO:0007669"/>
    <property type="project" value="InterPro"/>
</dbReference>
<dbReference type="OMA" id="TMMGEIN"/>
<proteinExistence type="inferred from homology"/>
<feature type="region of interest" description="Disordered" evidence="9">
    <location>
        <begin position="1"/>
        <end position="68"/>
    </location>
</feature>
<evidence type="ECO:0000256" key="8">
    <source>
        <dbReference type="SAM" id="Coils"/>
    </source>
</evidence>
<feature type="coiled-coil region" evidence="8">
    <location>
        <begin position="1145"/>
        <end position="1172"/>
    </location>
</feature>
<accession>A0A200QSU4</accession>
<name>A0A200QSU4_MACCD</name>
<dbReference type="CDD" id="cd01373">
    <property type="entry name" value="KISc_KLP2_like"/>
    <property type="match status" value="1"/>
</dbReference>
<dbReference type="STRING" id="56857.A0A200QSU4"/>
<feature type="compositionally biased region" description="Polar residues" evidence="9">
    <location>
        <begin position="96"/>
        <end position="105"/>
    </location>
</feature>
<feature type="region of interest" description="Disordered" evidence="9">
    <location>
        <begin position="85"/>
        <end position="148"/>
    </location>
</feature>
<keyword evidence="4 8" id="KW-0175">Coiled coil</keyword>
<feature type="coiled-coil region" evidence="8">
    <location>
        <begin position="1780"/>
        <end position="1817"/>
    </location>
</feature>
<dbReference type="InterPro" id="IPR019821">
    <property type="entry name" value="Kinesin_motor_CS"/>
</dbReference>
<dbReference type="GO" id="GO:0003777">
    <property type="term" value="F:microtubule motor activity"/>
    <property type="evidence" value="ECO:0007669"/>
    <property type="project" value="InterPro"/>
</dbReference>
<evidence type="ECO:0000256" key="6">
    <source>
        <dbReference type="ARBA" id="ARBA00034488"/>
    </source>
</evidence>
<keyword evidence="12" id="KW-1185">Reference proteome</keyword>
<dbReference type="FunCoup" id="A0A200QSU4">
    <property type="interactions" value="701"/>
</dbReference>
<dbReference type="Proteomes" id="UP000195402">
    <property type="component" value="Unassembled WGS sequence"/>
</dbReference>
<keyword evidence="3 7" id="KW-0067">ATP-binding</keyword>
<dbReference type="Pfam" id="PF00225">
    <property type="entry name" value="Kinesin"/>
    <property type="match status" value="1"/>
</dbReference>
<dbReference type="SMART" id="SM00129">
    <property type="entry name" value="KISc"/>
    <property type="match status" value="1"/>
</dbReference>
<evidence type="ECO:0000256" key="2">
    <source>
        <dbReference type="ARBA" id="ARBA00022741"/>
    </source>
</evidence>
<evidence type="ECO:0000313" key="11">
    <source>
        <dbReference type="EMBL" id="OVA13546.1"/>
    </source>
</evidence>
<dbReference type="OrthoDB" id="3176171at2759"/>
<evidence type="ECO:0000256" key="9">
    <source>
        <dbReference type="SAM" id="MobiDB-lite"/>
    </source>
</evidence>
<keyword evidence="1" id="KW-0493">Microtubule</keyword>
<comment type="caution">
    <text evidence="11">The sequence shown here is derived from an EMBL/GenBank/DDBJ whole genome shotgun (WGS) entry which is preliminary data.</text>
</comment>
<feature type="coiled-coil region" evidence="8">
    <location>
        <begin position="1483"/>
        <end position="1510"/>
    </location>
</feature>
<protein>
    <submittedName>
        <fullName evidence="11">Kinesin</fullName>
    </submittedName>
</protein>
<feature type="region of interest" description="Disordered" evidence="9">
    <location>
        <begin position="1847"/>
        <end position="1871"/>
    </location>
</feature>
<evidence type="ECO:0000256" key="4">
    <source>
        <dbReference type="ARBA" id="ARBA00023054"/>
    </source>
</evidence>
<evidence type="ECO:0000256" key="5">
    <source>
        <dbReference type="ARBA" id="ARBA00023175"/>
    </source>
</evidence>
<feature type="domain" description="Kinesin motor" evidence="10">
    <location>
        <begin position="171"/>
        <end position="508"/>
    </location>
</feature>
<feature type="coiled-coil region" evidence="8">
    <location>
        <begin position="849"/>
        <end position="883"/>
    </location>
</feature>
<feature type="coiled-coil region" evidence="8">
    <location>
        <begin position="747"/>
        <end position="781"/>
    </location>
</feature>
<feature type="coiled-coil region" evidence="8">
    <location>
        <begin position="1885"/>
        <end position="1912"/>
    </location>
</feature>
<dbReference type="PRINTS" id="PR00380">
    <property type="entry name" value="KINESINHEAVY"/>
</dbReference>
<dbReference type="GO" id="GO:0008017">
    <property type="term" value="F:microtubule binding"/>
    <property type="evidence" value="ECO:0007669"/>
    <property type="project" value="InterPro"/>
</dbReference>
<feature type="coiled-coil region" evidence="8">
    <location>
        <begin position="1269"/>
        <end position="1324"/>
    </location>
</feature>
<feature type="compositionally biased region" description="Polar residues" evidence="9">
    <location>
        <begin position="38"/>
        <end position="51"/>
    </location>
</feature>
<dbReference type="InterPro" id="IPR036961">
    <property type="entry name" value="Kinesin_motor_dom_sf"/>
</dbReference>
<evidence type="ECO:0000313" key="12">
    <source>
        <dbReference type="Proteomes" id="UP000195402"/>
    </source>
</evidence>
<dbReference type="GO" id="GO:0005874">
    <property type="term" value="C:microtubule"/>
    <property type="evidence" value="ECO:0007669"/>
    <property type="project" value="UniProtKB-KW"/>
</dbReference>
<dbReference type="SUPFAM" id="SSF52540">
    <property type="entry name" value="P-loop containing nucleoside triphosphate hydrolases"/>
    <property type="match status" value="1"/>
</dbReference>
<evidence type="ECO:0000256" key="1">
    <source>
        <dbReference type="ARBA" id="ARBA00022701"/>
    </source>
</evidence>
<organism evidence="11 12">
    <name type="scientific">Macleaya cordata</name>
    <name type="common">Five-seeded plume-poppy</name>
    <name type="synonym">Bocconia cordata</name>
    <dbReference type="NCBI Taxonomy" id="56857"/>
    <lineage>
        <taxon>Eukaryota</taxon>
        <taxon>Viridiplantae</taxon>
        <taxon>Streptophyta</taxon>
        <taxon>Embryophyta</taxon>
        <taxon>Tracheophyta</taxon>
        <taxon>Spermatophyta</taxon>
        <taxon>Magnoliopsida</taxon>
        <taxon>Ranunculales</taxon>
        <taxon>Papaveraceae</taxon>
        <taxon>Papaveroideae</taxon>
        <taxon>Macleaya</taxon>
    </lineage>
</organism>
<evidence type="ECO:0000256" key="3">
    <source>
        <dbReference type="ARBA" id="ARBA00022840"/>
    </source>
</evidence>
<dbReference type="PROSITE" id="PS00411">
    <property type="entry name" value="KINESIN_MOTOR_1"/>
    <property type="match status" value="1"/>
</dbReference>
<reference evidence="11 12" key="1">
    <citation type="journal article" date="2017" name="Mol. Plant">
        <title>The Genome of Medicinal Plant Macleaya cordata Provides New Insights into Benzylisoquinoline Alkaloids Metabolism.</title>
        <authorList>
            <person name="Liu X."/>
            <person name="Liu Y."/>
            <person name="Huang P."/>
            <person name="Ma Y."/>
            <person name="Qing Z."/>
            <person name="Tang Q."/>
            <person name="Cao H."/>
            <person name="Cheng P."/>
            <person name="Zheng Y."/>
            <person name="Yuan Z."/>
            <person name="Zhou Y."/>
            <person name="Liu J."/>
            <person name="Tang Z."/>
            <person name="Zhuo Y."/>
            <person name="Zhang Y."/>
            <person name="Yu L."/>
            <person name="Huang J."/>
            <person name="Yang P."/>
            <person name="Peng Q."/>
            <person name="Zhang J."/>
            <person name="Jiang W."/>
            <person name="Zhang Z."/>
            <person name="Lin K."/>
            <person name="Ro D.K."/>
            <person name="Chen X."/>
            <person name="Xiong X."/>
            <person name="Shang Y."/>
            <person name="Huang S."/>
            <person name="Zeng J."/>
        </authorList>
    </citation>
    <scope>NUCLEOTIDE SEQUENCE [LARGE SCALE GENOMIC DNA]</scope>
    <source>
        <strain evidence="12">cv. BLH2017</strain>
        <tissue evidence="11">Root</tissue>
    </source>
</reference>
<dbReference type="GO" id="GO:0005524">
    <property type="term" value="F:ATP binding"/>
    <property type="evidence" value="ECO:0007669"/>
    <property type="project" value="UniProtKB-UniRule"/>
</dbReference>
<gene>
    <name evidence="11" type="ORF">BVC80_379g77</name>
</gene>
<feature type="binding site" evidence="7">
    <location>
        <begin position="252"/>
        <end position="259"/>
    </location>
    <ligand>
        <name>ATP</name>
        <dbReference type="ChEBI" id="CHEBI:30616"/>
    </ligand>
</feature>
<dbReference type="PANTHER" id="PTHR37739">
    <property type="entry name" value="KINESIN-LIKE PROTEIN KIN-12D"/>
    <property type="match status" value="1"/>
</dbReference>
<feature type="region of interest" description="Disordered" evidence="9">
    <location>
        <begin position="2098"/>
        <end position="2126"/>
    </location>
</feature>
<dbReference type="PANTHER" id="PTHR37739:SF18">
    <property type="entry name" value="KINESIN-LIKE PROTEIN KIN-12C"/>
    <property type="match status" value="1"/>
</dbReference>
<dbReference type="EMBL" id="MVGT01001110">
    <property type="protein sequence ID" value="OVA13546.1"/>
    <property type="molecule type" value="Genomic_DNA"/>
</dbReference>
<keyword evidence="2 7" id="KW-0547">Nucleotide-binding</keyword>
<dbReference type="FunFam" id="3.40.850.10:FF:000033">
    <property type="entry name" value="Kinesin-like protein KIN-12E"/>
    <property type="match status" value="1"/>
</dbReference>
<keyword evidence="5 7" id="KW-0505">Motor protein</keyword>
<dbReference type="InterPro" id="IPR027417">
    <property type="entry name" value="P-loop_NTPase"/>
</dbReference>
<dbReference type="Gene3D" id="3.40.850.10">
    <property type="entry name" value="Kinesin motor domain"/>
    <property type="match status" value="1"/>
</dbReference>
<dbReference type="InParanoid" id="A0A200QSU4"/>
<dbReference type="InterPro" id="IPR001752">
    <property type="entry name" value="Kinesin_motor_dom"/>
</dbReference>
<comment type="similarity">
    <text evidence="6">Belongs to the TRAFAC class myosin-kinesin ATPase superfamily. Kinesin family. KIN-12 subfamily.</text>
</comment>
<evidence type="ECO:0000256" key="7">
    <source>
        <dbReference type="PROSITE-ProRule" id="PRU00283"/>
    </source>
</evidence>